<organism evidence="2 3">
    <name type="scientific">Salix suchowensis</name>
    <dbReference type="NCBI Taxonomy" id="1278906"/>
    <lineage>
        <taxon>Eukaryota</taxon>
        <taxon>Viridiplantae</taxon>
        <taxon>Streptophyta</taxon>
        <taxon>Embryophyta</taxon>
        <taxon>Tracheophyta</taxon>
        <taxon>Spermatophyta</taxon>
        <taxon>Magnoliopsida</taxon>
        <taxon>eudicotyledons</taxon>
        <taxon>Gunneridae</taxon>
        <taxon>Pentapetalae</taxon>
        <taxon>rosids</taxon>
        <taxon>fabids</taxon>
        <taxon>Malpighiales</taxon>
        <taxon>Salicaceae</taxon>
        <taxon>Saliceae</taxon>
        <taxon>Salix</taxon>
    </lineage>
</organism>
<feature type="region of interest" description="Disordered" evidence="1">
    <location>
        <begin position="70"/>
        <end position="96"/>
    </location>
</feature>
<reference evidence="2" key="2">
    <citation type="journal article" date="2023" name="Int. J. Mol. Sci.">
        <title>De Novo Assembly and Annotation of 11 Diverse Shrub Willow (Salix) Genomes Reveals Novel Gene Organization in Sex-Linked Regions.</title>
        <authorList>
            <person name="Hyden B."/>
            <person name="Feng K."/>
            <person name="Yates T.B."/>
            <person name="Jawdy S."/>
            <person name="Cereghino C."/>
            <person name="Smart L.B."/>
            <person name="Muchero W."/>
        </authorList>
    </citation>
    <scope>NUCLEOTIDE SEQUENCE</scope>
    <source>
        <tissue evidence="2">Shoot tip</tissue>
    </source>
</reference>
<protein>
    <recommendedName>
        <fullName evidence="4">Cyclin-dependent kinase</fullName>
    </recommendedName>
</protein>
<evidence type="ECO:0000313" key="2">
    <source>
        <dbReference type="EMBL" id="KAJ6396107.1"/>
    </source>
</evidence>
<accession>A0ABQ9C905</accession>
<proteinExistence type="predicted"/>
<dbReference type="Proteomes" id="UP001141253">
    <property type="component" value="Chromosome 4"/>
</dbReference>
<dbReference type="EMBL" id="JAPFFI010000004">
    <property type="protein sequence ID" value="KAJ6396107.1"/>
    <property type="molecule type" value="Genomic_DNA"/>
</dbReference>
<keyword evidence="3" id="KW-1185">Reference proteome</keyword>
<comment type="caution">
    <text evidence="2">The sequence shown here is derived from an EMBL/GenBank/DDBJ whole genome shotgun (WGS) entry which is preliminary data.</text>
</comment>
<reference evidence="2" key="1">
    <citation type="submission" date="2022-10" db="EMBL/GenBank/DDBJ databases">
        <authorList>
            <person name="Hyden B.L."/>
            <person name="Feng K."/>
            <person name="Yates T."/>
            <person name="Jawdy S."/>
            <person name="Smart L.B."/>
            <person name="Muchero W."/>
        </authorList>
    </citation>
    <scope>NUCLEOTIDE SEQUENCE</scope>
    <source>
        <tissue evidence="2">Shoot tip</tissue>
    </source>
</reference>
<evidence type="ECO:0000256" key="1">
    <source>
        <dbReference type="SAM" id="MobiDB-lite"/>
    </source>
</evidence>
<sequence>MRTHGPGVTSLPDFKSAFPKWPSKDLATVVPTLDKAGVDLLAKMLCLDPTKRITARSALEHEYFKDIGTLKEGSEPRPSSAFEVDESAGDGRNTVSTAKKHPATAALNAAFLFKFSKMDALFEKEKDERNKAEESQLPVGKALFD</sequence>
<dbReference type="Gene3D" id="1.10.510.10">
    <property type="entry name" value="Transferase(Phosphotransferase) domain 1"/>
    <property type="match status" value="1"/>
</dbReference>
<name>A0ABQ9C905_9ROSI</name>
<evidence type="ECO:0008006" key="4">
    <source>
        <dbReference type="Google" id="ProtNLM"/>
    </source>
</evidence>
<dbReference type="SUPFAM" id="SSF56112">
    <property type="entry name" value="Protein kinase-like (PK-like)"/>
    <property type="match status" value="1"/>
</dbReference>
<gene>
    <name evidence="2" type="ORF">OIU77_021190</name>
</gene>
<evidence type="ECO:0000313" key="3">
    <source>
        <dbReference type="Proteomes" id="UP001141253"/>
    </source>
</evidence>
<feature type="region of interest" description="Disordered" evidence="1">
    <location>
        <begin position="126"/>
        <end position="145"/>
    </location>
</feature>
<dbReference type="InterPro" id="IPR011009">
    <property type="entry name" value="Kinase-like_dom_sf"/>
</dbReference>